<protein>
    <recommendedName>
        <fullName evidence="3">DUF4034 domain-containing protein</fullName>
    </recommendedName>
</protein>
<dbReference type="Proteomes" id="UP000305792">
    <property type="component" value="Unassembled WGS sequence"/>
</dbReference>
<accession>A0A4S8PNA2</accession>
<evidence type="ECO:0008006" key="3">
    <source>
        <dbReference type="Google" id="ProtNLM"/>
    </source>
</evidence>
<sequence length="366" mass="41406">MASRLSNIPKFFHLGAVAVFRGKDAVNAATRRYQGYYPEPPWLSPGYEPRPLRGFVRLRDTDEERFEAPCPLDAAVEAAVADRDWRALAALFADTLGQWERRSHALVLMAESSLKDQTWLADWERAEPEGFAPLLVRAERTMRFAWQLRGASRARYLTQGQRSGFTEQMAAAEAHMHAAVAADPLDPTGKERMLRVARSRGWPHRRTEALWKGFTALHPHGFEGHLSMLQYKCAKWFGSDDEARAFAAEAASAAPQGSFLNVLPLVAAFEEHYIPSGREYRTPQVEAAVDACLAELAACPDAYPRTVIQVRHVLAYVLNLLGRHREAVEQFRAVDGHVGALPWSYFPNTVQEYGWYRRDSVRRSRR</sequence>
<evidence type="ECO:0000313" key="2">
    <source>
        <dbReference type="Proteomes" id="UP000305792"/>
    </source>
</evidence>
<reference evidence="1 2" key="1">
    <citation type="journal article" date="2018" name="Int. J. Syst. Evol. Microbiol.">
        <title>Glycomyces paridis sp. nov., isolated from the medicinal plant Paris polyphylla.</title>
        <authorList>
            <person name="Fang X.M."/>
            <person name="Bai J.L."/>
            <person name="Su J."/>
            <person name="Zhao L.L."/>
            <person name="Liu H.Y."/>
            <person name="Ma B.P."/>
            <person name="Zhang Y.Q."/>
            <person name="Yu L.Y."/>
        </authorList>
    </citation>
    <scope>NUCLEOTIDE SEQUENCE [LARGE SCALE GENOMIC DNA]</scope>
    <source>
        <strain evidence="1 2">CPCC 204357</strain>
    </source>
</reference>
<dbReference type="AlphaFoldDB" id="A0A4S8PNA2"/>
<organism evidence="1 2">
    <name type="scientific">Glycomyces paridis</name>
    <dbReference type="NCBI Taxonomy" id="2126555"/>
    <lineage>
        <taxon>Bacteria</taxon>
        <taxon>Bacillati</taxon>
        <taxon>Actinomycetota</taxon>
        <taxon>Actinomycetes</taxon>
        <taxon>Glycomycetales</taxon>
        <taxon>Glycomycetaceae</taxon>
        <taxon>Glycomyces</taxon>
    </lineage>
</organism>
<keyword evidence="2" id="KW-1185">Reference proteome</keyword>
<evidence type="ECO:0000313" key="1">
    <source>
        <dbReference type="EMBL" id="THV31295.1"/>
    </source>
</evidence>
<name>A0A4S8PNA2_9ACTN</name>
<dbReference type="RefSeq" id="WP_136528168.1">
    <property type="nucleotide sequence ID" value="NZ_STGX01000002.1"/>
</dbReference>
<comment type="caution">
    <text evidence="1">The sequence shown here is derived from an EMBL/GenBank/DDBJ whole genome shotgun (WGS) entry which is preliminary data.</text>
</comment>
<proteinExistence type="predicted"/>
<dbReference type="OrthoDB" id="3284019at2"/>
<dbReference type="EMBL" id="STGX01000002">
    <property type="protein sequence ID" value="THV31295.1"/>
    <property type="molecule type" value="Genomic_DNA"/>
</dbReference>
<gene>
    <name evidence="1" type="ORF">E9998_02685</name>
</gene>